<dbReference type="InterPro" id="IPR013149">
    <property type="entry name" value="ADH-like_C"/>
</dbReference>
<evidence type="ECO:0000313" key="9">
    <source>
        <dbReference type="EMBL" id="MCZ8548351.1"/>
    </source>
</evidence>
<dbReference type="InterPro" id="IPR002328">
    <property type="entry name" value="ADH_Zn_CS"/>
</dbReference>
<dbReference type="RefSeq" id="WP_269908605.1">
    <property type="nucleotide sequence ID" value="NZ_JAPFQA010000025.1"/>
</dbReference>
<dbReference type="SUPFAM" id="SSF51735">
    <property type="entry name" value="NAD(P)-binding Rossmann-fold domains"/>
    <property type="match status" value="1"/>
</dbReference>
<evidence type="ECO:0000259" key="8">
    <source>
        <dbReference type="SMART" id="SM00829"/>
    </source>
</evidence>
<dbReference type="SUPFAM" id="SSF50129">
    <property type="entry name" value="GroES-like"/>
    <property type="match status" value="1"/>
</dbReference>
<keyword evidence="10" id="KW-1185">Reference proteome</keyword>
<accession>A0ABT4R3D9</accession>
<comment type="similarity">
    <text evidence="2 7">Belongs to the zinc-containing alcohol dehydrogenase family.</text>
</comment>
<gene>
    <name evidence="9" type="ORF">OOJ09_29635</name>
</gene>
<organism evidence="9 10">
    <name type="scientific">Mesorhizobium qingshengii</name>
    <dbReference type="NCBI Taxonomy" id="1165689"/>
    <lineage>
        <taxon>Bacteria</taxon>
        <taxon>Pseudomonadati</taxon>
        <taxon>Pseudomonadota</taxon>
        <taxon>Alphaproteobacteria</taxon>
        <taxon>Hyphomicrobiales</taxon>
        <taxon>Phyllobacteriaceae</taxon>
        <taxon>Mesorhizobium</taxon>
    </lineage>
</organism>
<feature type="domain" description="Enoyl reductase (ER)" evidence="8">
    <location>
        <begin position="14"/>
        <end position="336"/>
    </location>
</feature>
<keyword evidence="4 7" id="KW-0479">Metal-binding</keyword>
<evidence type="ECO:0000256" key="1">
    <source>
        <dbReference type="ARBA" id="ARBA00001947"/>
    </source>
</evidence>
<protein>
    <recommendedName>
        <fullName evidence="3">alcohol dehydrogenase</fullName>
        <ecNumber evidence="3">1.1.1.1</ecNumber>
    </recommendedName>
</protein>
<evidence type="ECO:0000256" key="3">
    <source>
        <dbReference type="ARBA" id="ARBA00013190"/>
    </source>
</evidence>
<dbReference type="Gene3D" id="3.90.180.10">
    <property type="entry name" value="Medium-chain alcohol dehydrogenases, catalytic domain"/>
    <property type="match status" value="1"/>
</dbReference>
<evidence type="ECO:0000256" key="5">
    <source>
        <dbReference type="ARBA" id="ARBA00022833"/>
    </source>
</evidence>
<dbReference type="PROSITE" id="PS00059">
    <property type="entry name" value="ADH_ZINC"/>
    <property type="match status" value="1"/>
</dbReference>
<dbReference type="InterPro" id="IPR011032">
    <property type="entry name" value="GroES-like_sf"/>
</dbReference>
<evidence type="ECO:0000256" key="4">
    <source>
        <dbReference type="ARBA" id="ARBA00022723"/>
    </source>
</evidence>
<dbReference type="Pfam" id="PF08240">
    <property type="entry name" value="ADH_N"/>
    <property type="match status" value="1"/>
</dbReference>
<dbReference type="EC" id="1.1.1.1" evidence="3"/>
<comment type="caution">
    <text evidence="9">The sequence shown here is derived from an EMBL/GenBank/DDBJ whole genome shotgun (WGS) entry which is preliminary data.</text>
</comment>
<dbReference type="Gene3D" id="3.40.50.720">
    <property type="entry name" value="NAD(P)-binding Rossmann-like Domain"/>
    <property type="match status" value="1"/>
</dbReference>
<comment type="cofactor">
    <cofactor evidence="1 7">
        <name>Zn(2+)</name>
        <dbReference type="ChEBI" id="CHEBI:29105"/>
    </cofactor>
</comment>
<keyword evidence="5 7" id="KW-0862">Zinc</keyword>
<dbReference type="InterPro" id="IPR020843">
    <property type="entry name" value="ER"/>
</dbReference>
<keyword evidence="6" id="KW-0560">Oxidoreductase</keyword>
<dbReference type="SMART" id="SM00829">
    <property type="entry name" value="PKS_ER"/>
    <property type="match status" value="1"/>
</dbReference>
<proteinExistence type="inferred from homology"/>
<dbReference type="Pfam" id="PF00107">
    <property type="entry name" value="ADH_zinc_N"/>
    <property type="match status" value="1"/>
</dbReference>
<dbReference type="PANTHER" id="PTHR42940:SF8">
    <property type="entry name" value="VACUOLAR PROTEIN SORTING-ASSOCIATED PROTEIN 11"/>
    <property type="match status" value="1"/>
</dbReference>
<name>A0ABT4R3D9_9HYPH</name>
<sequence length="341" mass="35360">MTKMMWAAQLMRPGGPLEVRQVPMPDPGPNEVLVSIEASGICHTDLHICRAADFPAGAPQPLTLGHEGIGRVVKQGPGATTPIGTRVGIPWIHSTCDHCRPCLTGHESFCASQLANGYTVNGTHAEYAVMPERFAVRIPEPIASAAAAPLMCAGVTAFGAVQLAELAPGKRCVVIGCGGLGQYAIQIARLFGASVVAVDMTLSKLEHARVLGAQETLLANSRAGTLIRAGGGADALINFAPSPGIWSIATEAANTQATIVSVAMVEEPVPLSLAWLTHNGVRITGASVGTRQQANDLTALAAVHAITIPVETIGLADVNRGMDRLARGEVPGRLVIDFGAM</sequence>
<evidence type="ECO:0000256" key="7">
    <source>
        <dbReference type="RuleBase" id="RU361277"/>
    </source>
</evidence>
<reference evidence="9" key="1">
    <citation type="submission" date="2022-11" db="EMBL/GenBank/DDBJ databases">
        <authorList>
            <person name="Coimbra C."/>
        </authorList>
    </citation>
    <scope>NUCLEOTIDE SEQUENCE</scope>
    <source>
        <strain evidence="9">Jales19</strain>
    </source>
</reference>
<evidence type="ECO:0000256" key="6">
    <source>
        <dbReference type="ARBA" id="ARBA00023002"/>
    </source>
</evidence>
<dbReference type="EMBL" id="JAPFQA010000025">
    <property type="protein sequence ID" value="MCZ8548351.1"/>
    <property type="molecule type" value="Genomic_DNA"/>
</dbReference>
<evidence type="ECO:0000256" key="2">
    <source>
        <dbReference type="ARBA" id="ARBA00008072"/>
    </source>
</evidence>
<evidence type="ECO:0000313" key="10">
    <source>
        <dbReference type="Proteomes" id="UP001152178"/>
    </source>
</evidence>
<dbReference type="Proteomes" id="UP001152178">
    <property type="component" value="Unassembled WGS sequence"/>
</dbReference>
<dbReference type="PANTHER" id="PTHR42940">
    <property type="entry name" value="ALCOHOL DEHYDROGENASE 1-RELATED"/>
    <property type="match status" value="1"/>
</dbReference>
<dbReference type="InterPro" id="IPR013154">
    <property type="entry name" value="ADH-like_N"/>
</dbReference>
<dbReference type="InterPro" id="IPR036291">
    <property type="entry name" value="NAD(P)-bd_dom_sf"/>
</dbReference>